<reference evidence="2" key="1">
    <citation type="journal article" date="2023" name="G3 (Bethesda)">
        <title>Genome assembly and association tests identify interacting loci associated with vigor, precocity, and sex in interspecific pistachio rootstocks.</title>
        <authorList>
            <person name="Palmer W."/>
            <person name="Jacygrad E."/>
            <person name="Sagayaradj S."/>
            <person name="Cavanaugh K."/>
            <person name="Han R."/>
            <person name="Bertier L."/>
            <person name="Beede B."/>
            <person name="Kafkas S."/>
            <person name="Golino D."/>
            <person name="Preece J."/>
            <person name="Michelmore R."/>
        </authorList>
    </citation>
    <scope>NUCLEOTIDE SEQUENCE [LARGE SCALE GENOMIC DNA]</scope>
</reference>
<proteinExistence type="predicted"/>
<comment type="caution">
    <text evidence="1">The sequence shown here is derived from an EMBL/GenBank/DDBJ whole genome shotgun (WGS) entry which is preliminary data.</text>
</comment>
<keyword evidence="2" id="KW-1185">Reference proteome</keyword>
<name>A0ACC0Z539_9ROSI</name>
<dbReference type="Proteomes" id="UP001163603">
    <property type="component" value="Chromosome 3"/>
</dbReference>
<accession>A0ACC0Z539</accession>
<evidence type="ECO:0000313" key="2">
    <source>
        <dbReference type="Proteomes" id="UP001163603"/>
    </source>
</evidence>
<gene>
    <name evidence="1" type="ORF">Pint_04299</name>
</gene>
<dbReference type="EMBL" id="CM047738">
    <property type="protein sequence ID" value="KAJ0045387.1"/>
    <property type="molecule type" value="Genomic_DNA"/>
</dbReference>
<protein>
    <submittedName>
        <fullName evidence="1">Uncharacterized protein</fullName>
    </submittedName>
</protein>
<organism evidence="1 2">
    <name type="scientific">Pistacia integerrima</name>
    <dbReference type="NCBI Taxonomy" id="434235"/>
    <lineage>
        <taxon>Eukaryota</taxon>
        <taxon>Viridiplantae</taxon>
        <taxon>Streptophyta</taxon>
        <taxon>Embryophyta</taxon>
        <taxon>Tracheophyta</taxon>
        <taxon>Spermatophyta</taxon>
        <taxon>Magnoliopsida</taxon>
        <taxon>eudicotyledons</taxon>
        <taxon>Gunneridae</taxon>
        <taxon>Pentapetalae</taxon>
        <taxon>rosids</taxon>
        <taxon>malvids</taxon>
        <taxon>Sapindales</taxon>
        <taxon>Anacardiaceae</taxon>
        <taxon>Pistacia</taxon>
    </lineage>
</organism>
<sequence>MLRSAPRKTKQTINLKSLITVVLDNNGILSGLNPGAVLVDTSSSHPALAREIFKAVRDKDCWAVDVLVSGGDIGAIDRKLTIFAAGDGGVVEWLSPLFEVIRRHTYIGEAGCGQSYKIANQIVVGANLMGLSEGLVFAEKAGLDVRKWKESVRGGAAGSMVIELF</sequence>
<evidence type="ECO:0000313" key="1">
    <source>
        <dbReference type="EMBL" id="KAJ0045387.1"/>
    </source>
</evidence>